<accession>A0A7J6XBK0</accession>
<keyword evidence="1" id="KW-1133">Transmembrane helix</keyword>
<organism evidence="2 3">
    <name type="scientific">Thalictrum thalictroides</name>
    <name type="common">Rue-anemone</name>
    <name type="synonym">Anemone thalictroides</name>
    <dbReference type="NCBI Taxonomy" id="46969"/>
    <lineage>
        <taxon>Eukaryota</taxon>
        <taxon>Viridiplantae</taxon>
        <taxon>Streptophyta</taxon>
        <taxon>Embryophyta</taxon>
        <taxon>Tracheophyta</taxon>
        <taxon>Spermatophyta</taxon>
        <taxon>Magnoliopsida</taxon>
        <taxon>Ranunculales</taxon>
        <taxon>Ranunculaceae</taxon>
        <taxon>Thalictroideae</taxon>
        <taxon>Thalictrum</taxon>
    </lineage>
</organism>
<comment type="caution">
    <text evidence="2">The sequence shown here is derived from an EMBL/GenBank/DDBJ whole genome shotgun (WGS) entry which is preliminary data.</text>
</comment>
<dbReference type="OrthoDB" id="1745749at2759"/>
<keyword evidence="1" id="KW-0812">Transmembrane</keyword>
<evidence type="ECO:0000256" key="1">
    <source>
        <dbReference type="SAM" id="Phobius"/>
    </source>
</evidence>
<dbReference type="AlphaFoldDB" id="A0A7J6XBK0"/>
<keyword evidence="1" id="KW-0472">Membrane</keyword>
<proteinExistence type="predicted"/>
<sequence length="164" mass="18504">MGIYWKACVSKLFTFLTYIENSLSSAPQSSEEASTNTQPSSYDLEGLINEQKQAAEWRKMILGYCFATSIALLALYFQIQPHDVPLSFYVLSFTLLVSFSASLLAQALSMRFPIIAGISEQVGFGFAVLTFYIAIEIILPWTIKWVAWVICSLSLFLSFILYNY</sequence>
<dbReference type="Proteomes" id="UP000554482">
    <property type="component" value="Unassembled WGS sequence"/>
</dbReference>
<gene>
    <name evidence="2" type="ORF">FRX31_004190</name>
</gene>
<dbReference type="EMBL" id="JABWDY010003026">
    <property type="protein sequence ID" value="KAF5206215.1"/>
    <property type="molecule type" value="Genomic_DNA"/>
</dbReference>
<reference evidence="2 3" key="1">
    <citation type="submission" date="2020-06" db="EMBL/GenBank/DDBJ databases">
        <title>Transcriptomic and genomic resources for Thalictrum thalictroides and T. hernandezii: Facilitating candidate gene discovery in an emerging model plant lineage.</title>
        <authorList>
            <person name="Arias T."/>
            <person name="Riano-Pachon D.M."/>
            <person name="Di Stilio V.S."/>
        </authorList>
    </citation>
    <scope>NUCLEOTIDE SEQUENCE [LARGE SCALE GENOMIC DNA]</scope>
    <source>
        <strain evidence="3">cv. WT478/WT964</strain>
        <tissue evidence="2">Leaves</tissue>
    </source>
</reference>
<feature type="transmembrane region" description="Helical" evidence="1">
    <location>
        <begin position="145"/>
        <end position="162"/>
    </location>
</feature>
<evidence type="ECO:0000313" key="3">
    <source>
        <dbReference type="Proteomes" id="UP000554482"/>
    </source>
</evidence>
<evidence type="ECO:0000313" key="2">
    <source>
        <dbReference type="EMBL" id="KAF5206215.1"/>
    </source>
</evidence>
<feature type="transmembrane region" description="Helical" evidence="1">
    <location>
        <begin position="86"/>
        <end position="110"/>
    </location>
</feature>
<feature type="transmembrane region" description="Helical" evidence="1">
    <location>
        <begin position="61"/>
        <end position="80"/>
    </location>
</feature>
<protein>
    <submittedName>
        <fullName evidence="2">Uncharacterized protein</fullName>
    </submittedName>
</protein>
<dbReference type="PANTHER" id="PTHR34741:SF2">
    <property type="entry name" value="VESICLE TRANSPORT PROTEIN"/>
    <property type="match status" value="1"/>
</dbReference>
<keyword evidence="3" id="KW-1185">Reference proteome</keyword>
<name>A0A7J6XBK0_THATH</name>
<feature type="transmembrane region" description="Helical" evidence="1">
    <location>
        <begin position="122"/>
        <end position="139"/>
    </location>
</feature>
<dbReference type="PANTHER" id="PTHR34741">
    <property type="entry name" value="IMAP FAMILY MEMBER 1, PUTATIVE-RELATED"/>
    <property type="match status" value="1"/>
</dbReference>